<evidence type="ECO:0000256" key="1">
    <source>
        <dbReference type="ARBA" id="ARBA00023242"/>
    </source>
</evidence>
<dbReference type="GO" id="GO:0003682">
    <property type="term" value="F:chromatin binding"/>
    <property type="evidence" value="ECO:0007669"/>
    <property type="project" value="TreeGrafter"/>
</dbReference>
<dbReference type="GO" id="GO:0005634">
    <property type="term" value="C:nucleus"/>
    <property type="evidence" value="ECO:0007669"/>
    <property type="project" value="TreeGrafter"/>
</dbReference>
<dbReference type="GO" id="GO:0042393">
    <property type="term" value="F:histone binding"/>
    <property type="evidence" value="ECO:0007669"/>
    <property type="project" value="TreeGrafter"/>
</dbReference>
<dbReference type="STRING" id="145388.A0A0D2LMX3"/>
<organism evidence="2 3">
    <name type="scientific">Monoraphidium neglectum</name>
    <dbReference type="NCBI Taxonomy" id="145388"/>
    <lineage>
        <taxon>Eukaryota</taxon>
        <taxon>Viridiplantae</taxon>
        <taxon>Chlorophyta</taxon>
        <taxon>core chlorophytes</taxon>
        <taxon>Chlorophyceae</taxon>
        <taxon>CS clade</taxon>
        <taxon>Sphaeropleales</taxon>
        <taxon>Selenastraceae</taxon>
        <taxon>Monoraphidium</taxon>
    </lineage>
</organism>
<keyword evidence="3" id="KW-1185">Reference proteome</keyword>
<dbReference type="Proteomes" id="UP000054498">
    <property type="component" value="Unassembled WGS sequence"/>
</dbReference>
<sequence>MGQKNAVMTYRLVTRGTVEERMMQRAKEKMVMEHLVVSKLKKGGARESRLEQSTLDDILRWAAGG</sequence>
<dbReference type="PANTHER" id="PTHR45623">
    <property type="entry name" value="CHROMODOMAIN-HELICASE-DNA-BINDING PROTEIN 3-RELATED-RELATED"/>
    <property type="match status" value="1"/>
</dbReference>
<keyword evidence="2" id="KW-0378">Hydrolase</keyword>
<dbReference type="EMBL" id="KK106737">
    <property type="protein sequence ID" value="KIY91391.1"/>
    <property type="molecule type" value="Genomic_DNA"/>
</dbReference>
<dbReference type="InterPro" id="IPR027417">
    <property type="entry name" value="P-loop_NTPase"/>
</dbReference>
<dbReference type="GO" id="GO:0016887">
    <property type="term" value="F:ATP hydrolysis activity"/>
    <property type="evidence" value="ECO:0007669"/>
    <property type="project" value="TreeGrafter"/>
</dbReference>
<dbReference type="GO" id="GO:0140658">
    <property type="term" value="F:ATP-dependent chromatin remodeler activity"/>
    <property type="evidence" value="ECO:0007669"/>
    <property type="project" value="TreeGrafter"/>
</dbReference>
<dbReference type="Gene3D" id="3.40.50.300">
    <property type="entry name" value="P-loop containing nucleotide triphosphate hydrolases"/>
    <property type="match status" value="1"/>
</dbReference>
<reference evidence="2 3" key="1">
    <citation type="journal article" date="2013" name="BMC Genomics">
        <title>Reconstruction of the lipid metabolism for the microalga Monoraphidium neglectum from its genome sequence reveals characteristics suitable for biofuel production.</title>
        <authorList>
            <person name="Bogen C."/>
            <person name="Al-Dilaimi A."/>
            <person name="Albersmeier A."/>
            <person name="Wichmann J."/>
            <person name="Grundmann M."/>
            <person name="Rupp O."/>
            <person name="Lauersen K.J."/>
            <person name="Blifernez-Klassen O."/>
            <person name="Kalinowski J."/>
            <person name="Goesmann A."/>
            <person name="Mussgnug J.H."/>
            <person name="Kruse O."/>
        </authorList>
    </citation>
    <scope>NUCLEOTIDE SEQUENCE [LARGE SCALE GENOMIC DNA]</scope>
    <source>
        <strain evidence="2 3">SAG 48.87</strain>
    </source>
</reference>
<dbReference type="KEGG" id="mng:MNEG_16573"/>
<dbReference type="SUPFAM" id="SSF52540">
    <property type="entry name" value="P-loop containing nucleoside triphosphate hydrolases"/>
    <property type="match status" value="1"/>
</dbReference>
<evidence type="ECO:0000313" key="2">
    <source>
        <dbReference type="EMBL" id="KIY91391.1"/>
    </source>
</evidence>
<accession>A0A0D2LMX3</accession>
<dbReference type="GO" id="GO:0000785">
    <property type="term" value="C:chromatin"/>
    <property type="evidence" value="ECO:0007669"/>
    <property type="project" value="TreeGrafter"/>
</dbReference>
<dbReference type="GO" id="GO:0003677">
    <property type="term" value="F:DNA binding"/>
    <property type="evidence" value="ECO:0007669"/>
    <property type="project" value="TreeGrafter"/>
</dbReference>
<gene>
    <name evidence="2" type="ORF">MNEG_16573</name>
</gene>
<dbReference type="PANTHER" id="PTHR45623:SF17">
    <property type="entry name" value="CHROMODOMAIN-HELICASE-DNA-BINDING PROTEIN 3-RELATED"/>
    <property type="match status" value="1"/>
</dbReference>
<protein>
    <submittedName>
        <fullName evidence="2">CHD3-type chromatin-remodeling factor PICKLE</fullName>
        <ecNumber evidence="2">3.6.1.-</ecNumber>
    </submittedName>
</protein>
<name>A0A0D2LMX3_9CHLO</name>
<dbReference type="AlphaFoldDB" id="A0A0D2LMX3"/>
<proteinExistence type="predicted"/>
<dbReference type="OrthoDB" id="1714279at2759"/>
<keyword evidence="1" id="KW-0539">Nucleus</keyword>
<dbReference type="RefSeq" id="XP_013890411.1">
    <property type="nucleotide sequence ID" value="XM_014034957.1"/>
</dbReference>
<dbReference type="EC" id="3.6.1.-" evidence="2"/>
<dbReference type="GeneID" id="25734346"/>
<evidence type="ECO:0000313" key="3">
    <source>
        <dbReference type="Proteomes" id="UP000054498"/>
    </source>
</evidence>